<feature type="region of interest" description="Disordered" evidence="1">
    <location>
        <begin position="1"/>
        <end position="81"/>
    </location>
</feature>
<dbReference type="EMBL" id="JBBCAQ010000012">
    <property type="protein sequence ID" value="KAK7600750.1"/>
    <property type="molecule type" value="Genomic_DNA"/>
</dbReference>
<proteinExistence type="predicted"/>
<reference evidence="2 3" key="1">
    <citation type="submission" date="2024-03" db="EMBL/GenBank/DDBJ databases">
        <title>Adaptation during the transition from Ophiocordyceps entomopathogen to insect associate is accompanied by gene loss and intensified selection.</title>
        <authorList>
            <person name="Ward C.M."/>
            <person name="Onetto C.A."/>
            <person name="Borneman A.R."/>
        </authorList>
    </citation>
    <scope>NUCLEOTIDE SEQUENCE [LARGE SCALE GENOMIC DNA]</scope>
    <source>
        <strain evidence="2">AWRI1</strain>
        <tissue evidence="2">Single Adult Female</tissue>
    </source>
</reference>
<feature type="compositionally biased region" description="Basic and acidic residues" evidence="1">
    <location>
        <begin position="62"/>
        <end position="75"/>
    </location>
</feature>
<dbReference type="Proteomes" id="UP001367676">
    <property type="component" value="Unassembled WGS sequence"/>
</dbReference>
<keyword evidence="3" id="KW-1185">Reference proteome</keyword>
<evidence type="ECO:0000256" key="1">
    <source>
        <dbReference type="SAM" id="MobiDB-lite"/>
    </source>
</evidence>
<accession>A0AAN9TKG3</accession>
<feature type="compositionally biased region" description="Basic and acidic residues" evidence="1">
    <location>
        <begin position="15"/>
        <end position="36"/>
    </location>
</feature>
<protein>
    <submittedName>
        <fullName evidence="2">Uncharacterized protein</fullName>
    </submittedName>
</protein>
<name>A0AAN9TKG3_9HEMI</name>
<comment type="caution">
    <text evidence="2">The sequence shown here is derived from an EMBL/GenBank/DDBJ whole genome shotgun (WGS) entry which is preliminary data.</text>
</comment>
<dbReference type="AlphaFoldDB" id="A0AAN9TKG3"/>
<evidence type="ECO:0000313" key="3">
    <source>
        <dbReference type="Proteomes" id="UP001367676"/>
    </source>
</evidence>
<gene>
    <name evidence="2" type="ORF">V9T40_009786</name>
</gene>
<organism evidence="2 3">
    <name type="scientific">Parthenolecanium corni</name>
    <dbReference type="NCBI Taxonomy" id="536013"/>
    <lineage>
        <taxon>Eukaryota</taxon>
        <taxon>Metazoa</taxon>
        <taxon>Ecdysozoa</taxon>
        <taxon>Arthropoda</taxon>
        <taxon>Hexapoda</taxon>
        <taxon>Insecta</taxon>
        <taxon>Pterygota</taxon>
        <taxon>Neoptera</taxon>
        <taxon>Paraneoptera</taxon>
        <taxon>Hemiptera</taxon>
        <taxon>Sternorrhyncha</taxon>
        <taxon>Coccoidea</taxon>
        <taxon>Coccidae</taxon>
        <taxon>Parthenolecanium</taxon>
    </lineage>
</organism>
<sequence length="119" mass="13498">MCHTRRTRQTRRRRSVDERIRRPPDAFNRTDVDSCDTRSATGRRSVERRAADNAPSSPPPTKGDDRRARDSEESTRPPGRVTFFTSVRVCVHTRTSALPGSDVDFRETVRSSDLVRVAG</sequence>
<evidence type="ECO:0000313" key="2">
    <source>
        <dbReference type="EMBL" id="KAK7600750.1"/>
    </source>
</evidence>
<feature type="compositionally biased region" description="Basic residues" evidence="1">
    <location>
        <begin position="1"/>
        <end position="14"/>
    </location>
</feature>